<sequence length="175" mass="18649">MTHTSKKKSKAKTHLALALVLAVSLTTACANNDVNSAPPAVNNESGTNDPANNSMNNEANNPTNDHTPSDDNTSAELPDPGVAEPNSPANNGGEQPGDTGVVQAEGTFNGLVDGHTVELETPNGPVAYQHDETLADSLSGLEQNDKVKYEYEEREYEADGETYTQLWLTKIEKVI</sequence>
<name>A0A917D0I1_9BACL</name>
<reference evidence="3" key="2">
    <citation type="submission" date="2020-09" db="EMBL/GenBank/DDBJ databases">
        <authorList>
            <person name="Sun Q."/>
            <person name="Zhou Y."/>
        </authorList>
    </citation>
    <scope>NUCLEOTIDE SEQUENCE</scope>
    <source>
        <strain evidence="3">CGMCC 1.12987</strain>
    </source>
</reference>
<feature type="region of interest" description="Disordered" evidence="1">
    <location>
        <begin position="31"/>
        <end position="106"/>
    </location>
</feature>
<dbReference type="RefSeq" id="WP_188531140.1">
    <property type="nucleotide sequence ID" value="NZ_BMGR01000006.1"/>
</dbReference>
<evidence type="ECO:0000256" key="1">
    <source>
        <dbReference type="SAM" id="MobiDB-lite"/>
    </source>
</evidence>
<evidence type="ECO:0008006" key="5">
    <source>
        <dbReference type="Google" id="ProtNLM"/>
    </source>
</evidence>
<keyword evidence="4" id="KW-1185">Reference proteome</keyword>
<evidence type="ECO:0000256" key="2">
    <source>
        <dbReference type="SAM" id="SignalP"/>
    </source>
</evidence>
<evidence type="ECO:0000313" key="3">
    <source>
        <dbReference type="EMBL" id="GGG04800.1"/>
    </source>
</evidence>
<dbReference type="AlphaFoldDB" id="A0A917D0I1"/>
<dbReference type="Proteomes" id="UP000644756">
    <property type="component" value="Unassembled WGS sequence"/>
</dbReference>
<dbReference type="EMBL" id="BMGR01000006">
    <property type="protein sequence ID" value="GGG04800.1"/>
    <property type="molecule type" value="Genomic_DNA"/>
</dbReference>
<feature type="signal peptide" evidence="2">
    <location>
        <begin position="1"/>
        <end position="30"/>
    </location>
</feature>
<accession>A0A917D0I1</accession>
<proteinExistence type="predicted"/>
<gene>
    <name evidence="3" type="ORF">GCM10010916_22370</name>
</gene>
<organism evidence="3 4">
    <name type="scientific">Paenibacillus abyssi</name>
    <dbReference type="NCBI Taxonomy" id="1340531"/>
    <lineage>
        <taxon>Bacteria</taxon>
        <taxon>Bacillati</taxon>
        <taxon>Bacillota</taxon>
        <taxon>Bacilli</taxon>
        <taxon>Bacillales</taxon>
        <taxon>Paenibacillaceae</taxon>
        <taxon>Paenibacillus</taxon>
    </lineage>
</organism>
<feature type="compositionally biased region" description="Low complexity" evidence="1">
    <location>
        <begin position="48"/>
        <end position="64"/>
    </location>
</feature>
<reference evidence="3" key="1">
    <citation type="journal article" date="2014" name="Int. J. Syst. Evol. Microbiol.">
        <title>Complete genome sequence of Corynebacterium casei LMG S-19264T (=DSM 44701T), isolated from a smear-ripened cheese.</title>
        <authorList>
            <consortium name="US DOE Joint Genome Institute (JGI-PGF)"/>
            <person name="Walter F."/>
            <person name="Albersmeier A."/>
            <person name="Kalinowski J."/>
            <person name="Ruckert C."/>
        </authorList>
    </citation>
    <scope>NUCLEOTIDE SEQUENCE</scope>
    <source>
        <strain evidence="3">CGMCC 1.12987</strain>
    </source>
</reference>
<protein>
    <recommendedName>
        <fullName evidence="5">DUF4362 domain-containing protein</fullName>
    </recommendedName>
</protein>
<evidence type="ECO:0000313" key="4">
    <source>
        <dbReference type="Proteomes" id="UP000644756"/>
    </source>
</evidence>
<dbReference type="PROSITE" id="PS51257">
    <property type="entry name" value="PROKAR_LIPOPROTEIN"/>
    <property type="match status" value="1"/>
</dbReference>
<keyword evidence="2" id="KW-0732">Signal</keyword>
<feature type="chain" id="PRO_5037380086" description="DUF4362 domain-containing protein" evidence="2">
    <location>
        <begin position="31"/>
        <end position="175"/>
    </location>
</feature>
<comment type="caution">
    <text evidence="3">The sequence shown here is derived from an EMBL/GenBank/DDBJ whole genome shotgun (WGS) entry which is preliminary data.</text>
</comment>